<dbReference type="KEGG" id="pfm:Pyrfu_0313"/>
<reference evidence="2 3" key="1">
    <citation type="journal article" date="2011" name="Stand. Genomic Sci.">
        <title>Complete genome sequence of the hyperthermophilic chemolithoautotroph Pyrolobus fumarii type strain (1A).</title>
        <authorList>
            <person name="Anderson I."/>
            <person name="Goker M."/>
            <person name="Nolan M."/>
            <person name="Lucas S."/>
            <person name="Hammon N."/>
            <person name="Deshpande S."/>
            <person name="Cheng J.F."/>
            <person name="Tapia R."/>
            <person name="Han C."/>
            <person name="Goodwin L."/>
            <person name="Pitluck S."/>
            <person name="Huntemann M."/>
            <person name="Liolios K."/>
            <person name="Ivanova N."/>
            <person name="Pagani I."/>
            <person name="Mavromatis K."/>
            <person name="Ovchinikova G."/>
            <person name="Pati A."/>
            <person name="Chen A."/>
            <person name="Palaniappan K."/>
            <person name="Land M."/>
            <person name="Hauser L."/>
            <person name="Brambilla E.M."/>
            <person name="Huber H."/>
            <person name="Yasawong M."/>
            <person name="Rohde M."/>
            <person name="Spring S."/>
            <person name="Abt B."/>
            <person name="Sikorski J."/>
            <person name="Wirth R."/>
            <person name="Detter J.C."/>
            <person name="Woyke T."/>
            <person name="Bristow J."/>
            <person name="Eisen J.A."/>
            <person name="Markowitz V."/>
            <person name="Hugenholtz P."/>
            <person name="Kyrpides N.C."/>
            <person name="Klenk H.P."/>
            <person name="Lapidus A."/>
        </authorList>
    </citation>
    <scope>NUCLEOTIDE SEQUENCE [LARGE SCALE GENOMIC DNA]</scope>
    <source>
        <strain evidence="3">DSM 11204 / 1A</strain>
    </source>
</reference>
<dbReference type="InterPro" id="IPR012348">
    <property type="entry name" value="RNR-like"/>
</dbReference>
<dbReference type="GeneID" id="32176505"/>
<dbReference type="Proteomes" id="UP000001037">
    <property type="component" value="Chromosome"/>
</dbReference>
<proteinExistence type="predicted"/>
<evidence type="ECO:0000259" key="1">
    <source>
        <dbReference type="SMART" id="SM00746"/>
    </source>
</evidence>
<dbReference type="InterPro" id="IPR009078">
    <property type="entry name" value="Ferritin-like_SF"/>
</dbReference>
<dbReference type="GO" id="GO:0016491">
    <property type="term" value="F:oxidoreductase activity"/>
    <property type="evidence" value="ECO:0007669"/>
    <property type="project" value="InterPro"/>
</dbReference>
<dbReference type="InParanoid" id="G0EFE2"/>
<dbReference type="InterPro" id="IPR011017">
    <property type="entry name" value="TRASH_dom"/>
</dbReference>
<gene>
    <name evidence="2" type="ordered locus">Pyrfu_0313</name>
</gene>
<dbReference type="OrthoDB" id="37898at2157"/>
<dbReference type="Gene3D" id="1.10.620.20">
    <property type="entry name" value="Ribonucleotide Reductase, subunit A"/>
    <property type="match status" value="1"/>
</dbReference>
<dbReference type="eggNOG" id="arCOG04507">
    <property type="taxonomic scope" value="Archaea"/>
</dbReference>
<dbReference type="SUPFAM" id="SSF47240">
    <property type="entry name" value="Ferritin-like"/>
    <property type="match status" value="1"/>
</dbReference>
<organism evidence="2 3">
    <name type="scientific">Pyrolobus fumarii (strain DSM 11204 / 1A)</name>
    <dbReference type="NCBI Taxonomy" id="694429"/>
    <lineage>
        <taxon>Archaea</taxon>
        <taxon>Thermoproteota</taxon>
        <taxon>Thermoprotei</taxon>
        <taxon>Desulfurococcales</taxon>
        <taxon>Pyrodictiaceae</taxon>
        <taxon>Pyrolobus</taxon>
    </lineage>
</organism>
<dbReference type="Pfam" id="PF04945">
    <property type="entry name" value="YHS"/>
    <property type="match status" value="1"/>
</dbReference>
<dbReference type="InterPro" id="IPR007029">
    <property type="entry name" value="YHS_dom"/>
</dbReference>
<dbReference type="SMART" id="SM00746">
    <property type="entry name" value="TRASH"/>
    <property type="match status" value="1"/>
</dbReference>
<protein>
    <submittedName>
        <fullName evidence="2">YHS domain-containing protein</fullName>
    </submittedName>
</protein>
<evidence type="ECO:0000313" key="3">
    <source>
        <dbReference type="Proteomes" id="UP000001037"/>
    </source>
</evidence>
<feature type="domain" description="TRASH" evidence="1">
    <location>
        <begin position="6"/>
        <end position="44"/>
    </location>
</feature>
<dbReference type="RefSeq" id="WP_014025862.1">
    <property type="nucleotide sequence ID" value="NC_015931.1"/>
</dbReference>
<dbReference type="EMBL" id="CP002838">
    <property type="protein sequence ID" value="AEM38185.1"/>
    <property type="molecule type" value="Genomic_DNA"/>
</dbReference>
<dbReference type="HOGENOM" id="CLU_185152_1_0_2"/>
<evidence type="ECO:0000313" key="2">
    <source>
        <dbReference type="EMBL" id="AEM38185.1"/>
    </source>
</evidence>
<dbReference type="STRING" id="694429.Pyrfu_0313"/>
<keyword evidence="3" id="KW-1185">Reference proteome</keyword>
<name>G0EFE2_PYRF1</name>
<sequence length="66" mass="7672">MSTAIDPVCGMNVNPDKTPWKTIYRGKVYYFCSKLCLEEFKRDPEYYLRHGPKGMPGHKPGEEHSH</sequence>
<accession>G0EFE2</accession>
<dbReference type="AlphaFoldDB" id="G0EFE2"/>